<proteinExistence type="predicted"/>
<feature type="region of interest" description="Disordered" evidence="1">
    <location>
        <begin position="16"/>
        <end position="38"/>
    </location>
</feature>
<protein>
    <submittedName>
        <fullName evidence="2">Uncharacterized protein</fullName>
    </submittedName>
</protein>
<evidence type="ECO:0000256" key="1">
    <source>
        <dbReference type="SAM" id="MobiDB-lite"/>
    </source>
</evidence>
<dbReference type="InParanoid" id="A0A0G4FZV7"/>
<dbReference type="AlphaFoldDB" id="A0A0G4FZV7"/>
<keyword evidence="3" id="KW-1185">Reference proteome</keyword>
<dbReference type="EMBL" id="CDMY01000533">
    <property type="protein sequence ID" value="CEM21074.1"/>
    <property type="molecule type" value="Genomic_DNA"/>
</dbReference>
<feature type="compositionally biased region" description="Low complexity" evidence="1">
    <location>
        <begin position="23"/>
        <end position="36"/>
    </location>
</feature>
<dbReference type="Proteomes" id="UP000041254">
    <property type="component" value="Unassembled WGS sequence"/>
</dbReference>
<accession>A0A0G4FZV7</accession>
<evidence type="ECO:0000313" key="2">
    <source>
        <dbReference type="EMBL" id="CEM21074.1"/>
    </source>
</evidence>
<sequence>MCVAGTQHLSECRVSVGNHRRISSPSRSTPSHRPGPTGHQDDLTRLICNHFFCYECLENVGTSYNNGAARNEDRNFPCMPISAARSAAMTQDNPSDVTRYAVSLCVGTHTLTDWGDRLDSSSVRCWTVSWAGERANHSQQLCRTR</sequence>
<reference evidence="2 3" key="1">
    <citation type="submission" date="2014-11" db="EMBL/GenBank/DDBJ databases">
        <authorList>
            <person name="Zhu J."/>
            <person name="Qi W."/>
            <person name="Song R."/>
        </authorList>
    </citation>
    <scope>NUCLEOTIDE SEQUENCE [LARGE SCALE GENOMIC DNA]</scope>
</reference>
<gene>
    <name evidence="2" type="ORF">Vbra_6116</name>
</gene>
<name>A0A0G4FZV7_VITBC</name>
<organism evidence="2 3">
    <name type="scientific">Vitrella brassicaformis (strain CCMP3155)</name>
    <dbReference type="NCBI Taxonomy" id="1169540"/>
    <lineage>
        <taxon>Eukaryota</taxon>
        <taxon>Sar</taxon>
        <taxon>Alveolata</taxon>
        <taxon>Colpodellida</taxon>
        <taxon>Vitrellaceae</taxon>
        <taxon>Vitrella</taxon>
    </lineage>
</organism>
<dbReference type="VEuPathDB" id="CryptoDB:Vbra_6116"/>
<evidence type="ECO:0000313" key="3">
    <source>
        <dbReference type="Proteomes" id="UP000041254"/>
    </source>
</evidence>